<feature type="region of interest" description="Disordered" evidence="1">
    <location>
        <begin position="1"/>
        <end position="70"/>
    </location>
</feature>
<feature type="compositionally biased region" description="Basic and acidic residues" evidence="1">
    <location>
        <begin position="61"/>
        <end position="70"/>
    </location>
</feature>
<feature type="compositionally biased region" description="Basic and acidic residues" evidence="1">
    <location>
        <begin position="1"/>
        <end position="25"/>
    </location>
</feature>
<dbReference type="Proteomes" id="UP001458415">
    <property type="component" value="Unassembled WGS sequence"/>
</dbReference>
<keyword evidence="3" id="KW-1185">Reference proteome</keyword>
<evidence type="ECO:0000313" key="2">
    <source>
        <dbReference type="EMBL" id="MER6983122.1"/>
    </source>
</evidence>
<protein>
    <submittedName>
        <fullName evidence="2">Uncharacterized protein</fullName>
    </submittedName>
</protein>
<sequence>MSRNDSGRRREHPDTATGEILHEIENAETDVDDSRERRHRGEAAETITPNERAQEEAQGEAEAHGEAERN</sequence>
<dbReference type="RefSeq" id="WP_086730500.1">
    <property type="nucleotide sequence ID" value="NZ_MUBM01000417.1"/>
</dbReference>
<evidence type="ECO:0000256" key="1">
    <source>
        <dbReference type="SAM" id="MobiDB-lite"/>
    </source>
</evidence>
<name>A0ABV1WHH3_9ACTN</name>
<organism evidence="2 3">
    <name type="scientific">Streptomyces carpinensis</name>
    <dbReference type="NCBI Taxonomy" id="66369"/>
    <lineage>
        <taxon>Bacteria</taxon>
        <taxon>Bacillati</taxon>
        <taxon>Actinomycetota</taxon>
        <taxon>Actinomycetes</taxon>
        <taxon>Kitasatosporales</taxon>
        <taxon>Streptomycetaceae</taxon>
        <taxon>Streptomyces</taxon>
    </lineage>
</organism>
<reference evidence="2 3" key="1">
    <citation type="submission" date="2024-06" db="EMBL/GenBank/DDBJ databases">
        <title>The Natural Products Discovery Center: Release of the First 8490 Sequenced Strains for Exploring Actinobacteria Biosynthetic Diversity.</title>
        <authorList>
            <person name="Kalkreuter E."/>
            <person name="Kautsar S.A."/>
            <person name="Yang D."/>
            <person name="Bader C.D."/>
            <person name="Teijaro C.N."/>
            <person name="Fluegel L."/>
            <person name="Davis C.M."/>
            <person name="Simpson J.R."/>
            <person name="Lauterbach L."/>
            <person name="Steele A.D."/>
            <person name="Gui C."/>
            <person name="Meng S."/>
            <person name="Li G."/>
            <person name="Viehrig K."/>
            <person name="Ye F."/>
            <person name="Su P."/>
            <person name="Kiefer A.F."/>
            <person name="Nichols A."/>
            <person name="Cepeda A.J."/>
            <person name="Yan W."/>
            <person name="Fan B."/>
            <person name="Jiang Y."/>
            <person name="Adhikari A."/>
            <person name="Zheng C.-J."/>
            <person name="Schuster L."/>
            <person name="Cowan T.M."/>
            <person name="Smanski M.J."/>
            <person name="Chevrette M.G."/>
            <person name="De Carvalho L.P.S."/>
            <person name="Shen B."/>
        </authorList>
    </citation>
    <scope>NUCLEOTIDE SEQUENCE [LARGE SCALE GENOMIC DNA]</scope>
    <source>
        <strain evidence="2 3">NPDC000634</strain>
    </source>
</reference>
<comment type="caution">
    <text evidence="2">The sequence shown here is derived from an EMBL/GenBank/DDBJ whole genome shotgun (WGS) entry which is preliminary data.</text>
</comment>
<accession>A0ABV1WHH3</accession>
<gene>
    <name evidence="2" type="ORF">ABT317_40740</name>
</gene>
<feature type="compositionally biased region" description="Basic and acidic residues" evidence="1">
    <location>
        <begin position="32"/>
        <end position="43"/>
    </location>
</feature>
<proteinExistence type="predicted"/>
<dbReference type="EMBL" id="JBEPCU010001256">
    <property type="protein sequence ID" value="MER6983122.1"/>
    <property type="molecule type" value="Genomic_DNA"/>
</dbReference>
<evidence type="ECO:0000313" key="3">
    <source>
        <dbReference type="Proteomes" id="UP001458415"/>
    </source>
</evidence>